<dbReference type="Pfam" id="PF00155">
    <property type="entry name" value="Aminotran_1_2"/>
    <property type="match status" value="1"/>
</dbReference>
<evidence type="ECO:0000256" key="5">
    <source>
        <dbReference type="ARBA" id="ARBA00037974"/>
    </source>
</evidence>
<dbReference type="EMBL" id="CP139781">
    <property type="protein sequence ID" value="WRQ86430.1"/>
    <property type="molecule type" value="Genomic_DNA"/>
</dbReference>
<dbReference type="SUPFAM" id="SSF53383">
    <property type="entry name" value="PLP-dependent transferases"/>
    <property type="match status" value="1"/>
</dbReference>
<dbReference type="InterPro" id="IPR051798">
    <property type="entry name" value="Class-II_PLP-Dep_Aminotrans"/>
</dbReference>
<reference evidence="7 8" key="1">
    <citation type="submission" date="2023-12" db="EMBL/GenBank/DDBJ databases">
        <title>Description of an unclassified Opitutus bacterium of Verrucomicrobiota.</title>
        <authorList>
            <person name="Zhang D.-F."/>
        </authorList>
    </citation>
    <scope>NUCLEOTIDE SEQUENCE [LARGE SCALE GENOMIC DNA]</scope>
    <source>
        <strain evidence="7 8">WL0086</strain>
    </source>
</reference>
<gene>
    <name evidence="7" type="ORF">K1X11_016565</name>
</gene>
<evidence type="ECO:0000313" key="7">
    <source>
        <dbReference type="EMBL" id="WRQ86430.1"/>
    </source>
</evidence>
<dbReference type="RefSeq" id="WP_221031352.1">
    <property type="nucleotide sequence ID" value="NZ_CP139781.1"/>
</dbReference>
<evidence type="ECO:0000256" key="3">
    <source>
        <dbReference type="ARBA" id="ARBA00022898"/>
    </source>
</evidence>
<dbReference type="Gene3D" id="3.40.640.10">
    <property type="entry name" value="Type I PLP-dependent aspartate aminotransferase-like (Major domain)"/>
    <property type="match status" value="1"/>
</dbReference>
<evidence type="ECO:0000259" key="6">
    <source>
        <dbReference type="Pfam" id="PF00155"/>
    </source>
</evidence>
<dbReference type="Gene3D" id="3.90.1150.10">
    <property type="entry name" value="Aspartate Aminotransferase, domain 1"/>
    <property type="match status" value="1"/>
</dbReference>
<comment type="cofactor">
    <cofactor evidence="1">
        <name>pyridoxal 5'-phosphate</name>
        <dbReference type="ChEBI" id="CHEBI:597326"/>
    </cofactor>
</comment>
<feature type="domain" description="Aminotransferase class I/classII large" evidence="6">
    <location>
        <begin position="42"/>
        <end position="374"/>
    </location>
</feature>
<keyword evidence="3" id="KW-0663">Pyridoxal phosphate</keyword>
<keyword evidence="8" id="KW-1185">Reference proteome</keyword>
<dbReference type="PANTHER" id="PTHR43525">
    <property type="entry name" value="PROTEIN MALY"/>
    <property type="match status" value="1"/>
</dbReference>
<dbReference type="PANTHER" id="PTHR43525:SF1">
    <property type="entry name" value="PROTEIN MALY"/>
    <property type="match status" value="1"/>
</dbReference>
<dbReference type="InterPro" id="IPR015424">
    <property type="entry name" value="PyrdxlP-dep_Trfase"/>
</dbReference>
<dbReference type="InterPro" id="IPR015421">
    <property type="entry name" value="PyrdxlP-dep_Trfase_major"/>
</dbReference>
<organism evidence="7 8">
    <name type="scientific">Actomonas aquatica</name>
    <dbReference type="NCBI Taxonomy" id="2866162"/>
    <lineage>
        <taxon>Bacteria</taxon>
        <taxon>Pseudomonadati</taxon>
        <taxon>Verrucomicrobiota</taxon>
        <taxon>Opitutia</taxon>
        <taxon>Opitutales</taxon>
        <taxon>Opitutaceae</taxon>
        <taxon>Actomonas</taxon>
    </lineage>
</organism>
<dbReference type="CDD" id="cd00609">
    <property type="entry name" value="AAT_like"/>
    <property type="match status" value="1"/>
</dbReference>
<comment type="similarity">
    <text evidence="5">Belongs to the class-II pyridoxal-phosphate-dependent aminotransferase family. MalY/PatB cystathionine beta-lyase subfamily.</text>
</comment>
<dbReference type="GO" id="GO:0016829">
    <property type="term" value="F:lyase activity"/>
    <property type="evidence" value="ECO:0007669"/>
    <property type="project" value="UniProtKB-KW"/>
</dbReference>
<keyword evidence="4 7" id="KW-0456">Lyase</keyword>
<dbReference type="InterPro" id="IPR015422">
    <property type="entry name" value="PyrdxlP-dep_Trfase_small"/>
</dbReference>
<dbReference type="EC" id="4.4.1.13" evidence="2"/>
<dbReference type="InterPro" id="IPR027619">
    <property type="entry name" value="C-S_lyase_PatB-like"/>
</dbReference>
<sequence length="384" mass="42937">MDFTTPPQRLETDSQKWQKYAGRDIIPMWVADMDFLSSAPILEALHQRVDHGVFGYARPVPSTVDAIVKHHAEHYGWEVDPSWFVWMPGMVCGLNLCALAFSDPGDNYLTLTPVYPPFLSAGRNFDRRAVRAPWRLTDTGWELDWEAMTAALTPQTKLFYLCNPHNPIGRVWRRDELERLGAFCLEHDLLLISDEIHCDLILDDTLPHIPSSLISPELAERTITLMAPSKTYNIAGLGCTLAIISNESLRRRFQHIALGLLPEVNNLAYAACEAAYDGSSEPWRQELLTTLRGNAKLIEQTIADLPGVRLVGPQEATYLSWINVEELGLADPVAHFESHGVGLSECAFFGAKPGSYVRLNFGCPEVTLREGLRRFATGVHATRG</sequence>
<evidence type="ECO:0000256" key="1">
    <source>
        <dbReference type="ARBA" id="ARBA00001933"/>
    </source>
</evidence>
<name>A0ABZ1C805_9BACT</name>
<evidence type="ECO:0000256" key="4">
    <source>
        <dbReference type="ARBA" id="ARBA00023239"/>
    </source>
</evidence>
<proteinExistence type="inferred from homology"/>
<dbReference type="Proteomes" id="UP000738431">
    <property type="component" value="Chromosome"/>
</dbReference>
<dbReference type="NCBIfam" id="TIGR04350">
    <property type="entry name" value="C_S_lyase_PatB"/>
    <property type="match status" value="1"/>
</dbReference>
<evidence type="ECO:0000313" key="8">
    <source>
        <dbReference type="Proteomes" id="UP000738431"/>
    </source>
</evidence>
<protein>
    <recommendedName>
        <fullName evidence="2">cysteine-S-conjugate beta-lyase</fullName>
        <ecNumber evidence="2">4.4.1.13</ecNumber>
    </recommendedName>
</protein>
<accession>A0ABZ1C805</accession>
<dbReference type="InterPro" id="IPR004839">
    <property type="entry name" value="Aminotransferase_I/II_large"/>
</dbReference>
<evidence type="ECO:0000256" key="2">
    <source>
        <dbReference type="ARBA" id="ARBA00012224"/>
    </source>
</evidence>